<organism evidence="1 2">
    <name type="scientific">Colletotrichum orchidophilum</name>
    <dbReference type="NCBI Taxonomy" id="1209926"/>
    <lineage>
        <taxon>Eukaryota</taxon>
        <taxon>Fungi</taxon>
        <taxon>Dikarya</taxon>
        <taxon>Ascomycota</taxon>
        <taxon>Pezizomycotina</taxon>
        <taxon>Sordariomycetes</taxon>
        <taxon>Hypocreomycetidae</taxon>
        <taxon>Glomerellales</taxon>
        <taxon>Glomerellaceae</taxon>
        <taxon>Colletotrichum</taxon>
    </lineage>
</organism>
<protein>
    <submittedName>
        <fullName evidence="1">Uncharacterized protein</fullName>
    </submittedName>
</protein>
<dbReference type="EMBL" id="MJBS01000025">
    <property type="protein sequence ID" value="OHF00756.1"/>
    <property type="molecule type" value="Genomic_DNA"/>
</dbReference>
<name>A0A1G4BHE6_9PEZI</name>
<keyword evidence="2" id="KW-1185">Reference proteome</keyword>
<reference evidence="1 2" key="1">
    <citation type="submission" date="2016-09" db="EMBL/GenBank/DDBJ databases">
        <authorList>
            <person name="Capua I."/>
            <person name="De Benedictis P."/>
            <person name="Joannis T."/>
            <person name="Lombin L.H."/>
            <person name="Cattoli G."/>
        </authorList>
    </citation>
    <scope>NUCLEOTIDE SEQUENCE [LARGE SCALE GENOMIC DNA]</scope>
    <source>
        <strain evidence="1 2">IMI 309357</strain>
    </source>
</reference>
<dbReference type="GeneID" id="34557231"/>
<proteinExistence type="predicted"/>
<gene>
    <name evidence="1" type="ORF">CORC01_04073</name>
</gene>
<dbReference type="Proteomes" id="UP000176998">
    <property type="component" value="Unassembled WGS sequence"/>
</dbReference>
<accession>A0A1G4BHE6</accession>
<dbReference type="RefSeq" id="XP_022477898.1">
    <property type="nucleotide sequence ID" value="XM_022615721.1"/>
</dbReference>
<dbReference type="AlphaFoldDB" id="A0A1G4BHE6"/>
<sequence>MRLWPCLHGLELDGRRMQRPPPRPRAVPAPLVCCWAFPGLLLLVLRLVAAAAAAAAICAHEQVTRPAWKRQRRRAGDLCNPVPTRPCSYSCLINGCGQRQMGFGADRPTIGDNCDEFPAPPIEAVAERTNKLICHSLRSRVWTLDYGVFSSWAIPNIAAMAEAAPQESIGNGSKPFAGLHAFREEHHCTPPCRPSSCHKRDKTDKPFLTSLTWFPSTTLHPPSHLSSHLSNFE</sequence>
<comment type="caution">
    <text evidence="1">The sequence shown here is derived from an EMBL/GenBank/DDBJ whole genome shotgun (WGS) entry which is preliminary data.</text>
</comment>
<evidence type="ECO:0000313" key="1">
    <source>
        <dbReference type="EMBL" id="OHF00756.1"/>
    </source>
</evidence>
<evidence type="ECO:0000313" key="2">
    <source>
        <dbReference type="Proteomes" id="UP000176998"/>
    </source>
</evidence>